<dbReference type="AlphaFoldDB" id="A0A5B7GI52"/>
<dbReference type="EMBL" id="VSRR010014358">
    <property type="protein sequence ID" value="MPC56927.1"/>
    <property type="molecule type" value="Genomic_DNA"/>
</dbReference>
<comment type="caution">
    <text evidence="1">The sequence shown here is derived from an EMBL/GenBank/DDBJ whole genome shotgun (WGS) entry which is preliminary data.</text>
</comment>
<gene>
    <name evidence="1" type="ORF">E2C01_050895</name>
</gene>
<proteinExistence type="predicted"/>
<organism evidence="1 2">
    <name type="scientific">Portunus trituberculatus</name>
    <name type="common">Swimming crab</name>
    <name type="synonym">Neptunus trituberculatus</name>
    <dbReference type="NCBI Taxonomy" id="210409"/>
    <lineage>
        <taxon>Eukaryota</taxon>
        <taxon>Metazoa</taxon>
        <taxon>Ecdysozoa</taxon>
        <taxon>Arthropoda</taxon>
        <taxon>Crustacea</taxon>
        <taxon>Multicrustacea</taxon>
        <taxon>Malacostraca</taxon>
        <taxon>Eumalacostraca</taxon>
        <taxon>Eucarida</taxon>
        <taxon>Decapoda</taxon>
        <taxon>Pleocyemata</taxon>
        <taxon>Brachyura</taxon>
        <taxon>Eubrachyura</taxon>
        <taxon>Portunoidea</taxon>
        <taxon>Portunidae</taxon>
        <taxon>Portuninae</taxon>
        <taxon>Portunus</taxon>
    </lineage>
</organism>
<keyword evidence="2" id="KW-1185">Reference proteome</keyword>
<dbReference type="Proteomes" id="UP000324222">
    <property type="component" value="Unassembled WGS sequence"/>
</dbReference>
<reference evidence="1 2" key="1">
    <citation type="submission" date="2019-05" db="EMBL/GenBank/DDBJ databases">
        <title>Another draft genome of Portunus trituberculatus and its Hox gene families provides insights of decapod evolution.</title>
        <authorList>
            <person name="Jeong J.-H."/>
            <person name="Song I."/>
            <person name="Kim S."/>
            <person name="Choi T."/>
            <person name="Kim D."/>
            <person name="Ryu S."/>
            <person name="Kim W."/>
        </authorList>
    </citation>
    <scope>NUCLEOTIDE SEQUENCE [LARGE SCALE GENOMIC DNA]</scope>
    <source>
        <tissue evidence="1">Muscle</tissue>
    </source>
</reference>
<name>A0A5B7GI52_PORTR</name>
<evidence type="ECO:0000313" key="1">
    <source>
        <dbReference type="EMBL" id="MPC56927.1"/>
    </source>
</evidence>
<protein>
    <submittedName>
        <fullName evidence="1">Uncharacterized protein</fullName>
    </submittedName>
</protein>
<accession>A0A5B7GI52</accession>
<sequence length="114" mass="12924">MTGQKVRLRPHHLQEQCQETIVSSDQCQGVTVQGMVSGRWGQCQGVGEGEEEPHAKRTSPYSFPLCDMARNRLESTPLICTSPLPTARTSKMAVGVRKLIMRMRMMMMMMMMMM</sequence>
<evidence type="ECO:0000313" key="2">
    <source>
        <dbReference type="Proteomes" id="UP000324222"/>
    </source>
</evidence>